<dbReference type="SUPFAM" id="SSF52172">
    <property type="entry name" value="CheY-like"/>
    <property type="match status" value="1"/>
</dbReference>
<feature type="transmembrane region" description="Helical" evidence="6">
    <location>
        <begin position="30"/>
        <end position="52"/>
    </location>
</feature>
<sequence length="537" mass="61767">MKKNLSILVSVFSVILLIFLFFWHEFESEYFEIVFYSVVCIEILITVLGFMLNSIFEEKENKTDSLQDFFSDTLEGEKSAVKKTEKEKNESYETVLTEIGNPLQSIQAMAGILSEPLDENSQISAARLITKNIHLIKDIIGQKTYSDDQKIPEKDILLQLVQKVPVKKDVEHGISIGIYGEVNSYNLTLRLVLQSYGFFVRILEHSQKALFAIEDGLIQMLIISPESENDESFYLCKAIRKKYAVLEFPILMLVNKYNSYLMEKNFEGQINDFLVRPFDISALLGRIRILENYRNLWLEKQELLKSEKEKSTFLYFVTHNVNTPLTVLLNEIQKLQKTAKNEKNEKLLSEIQSICDCTSQINIIIQNVLNSYRISDGRYLVNPKIINLEEFLLEENKFLIQKAKRKNQTFAFECNFQNPRIFCDENSLKGIYVNLVDNAIKYTLPEGNIKVRIDASEENIFLRVIDDGVGIPEEKRPVLFNRFAGIGSKHGKNEHSVGLGLYVVNEICKLNGLELEYAENSEAVSGSIFTVIFKRLG</sequence>
<dbReference type="InterPro" id="IPR003661">
    <property type="entry name" value="HisK_dim/P_dom"/>
</dbReference>
<name>A0A1T4NKC8_9SPIR</name>
<comment type="caution">
    <text evidence="4">Lacks conserved residue(s) required for the propagation of feature annotation.</text>
</comment>
<reference evidence="9 10" key="1">
    <citation type="submission" date="2017-02" db="EMBL/GenBank/DDBJ databases">
        <authorList>
            <person name="Peterson S.W."/>
        </authorList>
    </citation>
    <scope>NUCLEOTIDE SEQUENCE [LARGE SCALE GENOMIC DNA]</scope>
    <source>
        <strain evidence="9 10">ATCC BAA-909</strain>
    </source>
</reference>
<proteinExistence type="predicted"/>
<dbReference type="PROSITE" id="PS50109">
    <property type="entry name" value="HIS_KIN"/>
    <property type="match status" value="1"/>
</dbReference>
<dbReference type="CDD" id="cd00075">
    <property type="entry name" value="HATPase"/>
    <property type="match status" value="1"/>
</dbReference>
<dbReference type="Gene3D" id="3.40.50.2300">
    <property type="match status" value="1"/>
</dbReference>
<dbReference type="Pfam" id="PF02518">
    <property type="entry name" value="HATPase_c"/>
    <property type="match status" value="1"/>
</dbReference>
<dbReference type="GO" id="GO:0000155">
    <property type="term" value="F:phosphorelay sensor kinase activity"/>
    <property type="evidence" value="ECO:0007669"/>
    <property type="project" value="InterPro"/>
</dbReference>
<dbReference type="PANTHER" id="PTHR43547">
    <property type="entry name" value="TWO-COMPONENT HISTIDINE KINASE"/>
    <property type="match status" value="1"/>
</dbReference>
<organism evidence="9 10">
    <name type="scientific">Treponema berlinense</name>
    <dbReference type="NCBI Taxonomy" id="225004"/>
    <lineage>
        <taxon>Bacteria</taxon>
        <taxon>Pseudomonadati</taxon>
        <taxon>Spirochaetota</taxon>
        <taxon>Spirochaetia</taxon>
        <taxon>Spirochaetales</taxon>
        <taxon>Treponemataceae</taxon>
        <taxon>Treponema</taxon>
    </lineage>
</organism>
<accession>A0A1T4NKC8</accession>
<dbReference type="Pfam" id="PF00512">
    <property type="entry name" value="HisKA"/>
    <property type="match status" value="1"/>
</dbReference>
<evidence type="ECO:0000256" key="2">
    <source>
        <dbReference type="ARBA" id="ARBA00012438"/>
    </source>
</evidence>
<keyword evidence="10" id="KW-1185">Reference proteome</keyword>
<dbReference type="GeneID" id="303367495"/>
<dbReference type="InterPro" id="IPR036890">
    <property type="entry name" value="HATPase_C_sf"/>
</dbReference>
<feature type="transmembrane region" description="Helical" evidence="6">
    <location>
        <begin position="7"/>
        <end position="24"/>
    </location>
</feature>
<dbReference type="PANTHER" id="PTHR43547:SF2">
    <property type="entry name" value="HYBRID SIGNAL TRANSDUCTION HISTIDINE KINASE C"/>
    <property type="match status" value="1"/>
</dbReference>
<feature type="domain" description="Histidine kinase" evidence="7">
    <location>
        <begin position="316"/>
        <end position="537"/>
    </location>
</feature>
<dbReference type="EMBL" id="FUXC01000006">
    <property type="protein sequence ID" value="SJZ79724.1"/>
    <property type="molecule type" value="Genomic_DNA"/>
</dbReference>
<protein>
    <recommendedName>
        <fullName evidence="2">histidine kinase</fullName>
        <ecNumber evidence="2">2.7.13.3</ecNumber>
    </recommendedName>
</protein>
<dbReference type="SMART" id="SM00387">
    <property type="entry name" value="HATPase_c"/>
    <property type="match status" value="1"/>
</dbReference>
<dbReference type="InterPro" id="IPR036097">
    <property type="entry name" value="HisK_dim/P_sf"/>
</dbReference>
<gene>
    <name evidence="9" type="ORF">SAMN02745152_01253</name>
</gene>
<dbReference type="Proteomes" id="UP000190395">
    <property type="component" value="Unassembled WGS sequence"/>
</dbReference>
<keyword evidence="6" id="KW-0812">Transmembrane</keyword>
<keyword evidence="3" id="KW-0597">Phosphoprotein</keyword>
<evidence type="ECO:0000313" key="10">
    <source>
        <dbReference type="Proteomes" id="UP000190395"/>
    </source>
</evidence>
<dbReference type="Gene3D" id="3.30.565.10">
    <property type="entry name" value="Histidine kinase-like ATPase, C-terminal domain"/>
    <property type="match status" value="1"/>
</dbReference>
<evidence type="ECO:0000256" key="3">
    <source>
        <dbReference type="ARBA" id="ARBA00022553"/>
    </source>
</evidence>
<feature type="coiled-coil region" evidence="5">
    <location>
        <begin position="325"/>
        <end position="352"/>
    </location>
</feature>
<feature type="domain" description="Response regulatory" evidence="8">
    <location>
        <begin position="175"/>
        <end position="291"/>
    </location>
</feature>
<dbReference type="CDD" id="cd00082">
    <property type="entry name" value="HisKA"/>
    <property type="match status" value="1"/>
</dbReference>
<dbReference type="RefSeq" id="WP_078930997.1">
    <property type="nucleotide sequence ID" value="NZ_FUXC01000006.1"/>
</dbReference>
<keyword evidence="9" id="KW-0808">Transferase</keyword>
<dbReference type="OrthoDB" id="367227at2"/>
<evidence type="ECO:0000256" key="5">
    <source>
        <dbReference type="SAM" id="Coils"/>
    </source>
</evidence>
<evidence type="ECO:0000256" key="1">
    <source>
        <dbReference type="ARBA" id="ARBA00000085"/>
    </source>
</evidence>
<evidence type="ECO:0000313" key="9">
    <source>
        <dbReference type="EMBL" id="SJZ79724.1"/>
    </source>
</evidence>
<dbReference type="Gene3D" id="1.10.287.130">
    <property type="match status" value="1"/>
</dbReference>
<dbReference type="SMART" id="SM00388">
    <property type="entry name" value="HisKA"/>
    <property type="match status" value="1"/>
</dbReference>
<keyword evidence="6" id="KW-0472">Membrane</keyword>
<evidence type="ECO:0000256" key="4">
    <source>
        <dbReference type="PROSITE-ProRule" id="PRU00169"/>
    </source>
</evidence>
<dbReference type="InterPro" id="IPR001789">
    <property type="entry name" value="Sig_transdc_resp-reg_receiver"/>
</dbReference>
<dbReference type="SUPFAM" id="SSF47384">
    <property type="entry name" value="Homodimeric domain of signal transducing histidine kinase"/>
    <property type="match status" value="1"/>
</dbReference>
<keyword evidence="9" id="KW-0418">Kinase</keyword>
<evidence type="ECO:0000259" key="8">
    <source>
        <dbReference type="PROSITE" id="PS50110"/>
    </source>
</evidence>
<dbReference type="InterPro" id="IPR003594">
    <property type="entry name" value="HATPase_dom"/>
</dbReference>
<dbReference type="AlphaFoldDB" id="A0A1T4NKC8"/>
<evidence type="ECO:0000256" key="6">
    <source>
        <dbReference type="SAM" id="Phobius"/>
    </source>
</evidence>
<dbReference type="InterPro" id="IPR005467">
    <property type="entry name" value="His_kinase_dom"/>
</dbReference>
<dbReference type="PROSITE" id="PS50110">
    <property type="entry name" value="RESPONSE_REGULATORY"/>
    <property type="match status" value="1"/>
</dbReference>
<dbReference type="STRING" id="225004.SAMN02745152_01253"/>
<keyword evidence="6" id="KW-1133">Transmembrane helix</keyword>
<dbReference type="SUPFAM" id="SSF55874">
    <property type="entry name" value="ATPase domain of HSP90 chaperone/DNA topoisomerase II/histidine kinase"/>
    <property type="match status" value="1"/>
</dbReference>
<keyword evidence="5" id="KW-0175">Coiled coil</keyword>
<comment type="catalytic activity">
    <reaction evidence="1">
        <text>ATP + protein L-histidine = ADP + protein N-phospho-L-histidine.</text>
        <dbReference type="EC" id="2.7.13.3"/>
    </reaction>
</comment>
<evidence type="ECO:0000259" key="7">
    <source>
        <dbReference type="PROSITE" id="PS50109"/>
    </source>
</evidence>
<dbReference type="EC" id="2.7.13.3" evidence="2"/>
<dbReference type="InterPro" id="IPR011006">
    <property type="entry name" value="CheY-like_superfamily"/>
</dbReference>